<dbReference type="GeneID" id="68095575"/>
<evidence type="ECO:0000259" key="5">
    <source>
        <dbReference type="Pfam" id="PF05118"/>
    </source>
</evidence>
<dbReference type="SUPFAM" id="SSF51197">
    <property type="entry name" value="Clavaminate synthase-like"/>
    <property type="match status" value="1"/>
</dbReference>
<proteinExistence type="inferred from homology"/>
<dbReference type="PANTHER" id="PTHR46332:SF5">
    <property type="entry name" value="ASPARTATE BETA-HYDROXYLASE DOMAIN CONTAINING 2"/>
    <property type="match status" value="1"/>
</dbReference>
<dbReference type="RefSeq" id="XP_044549964.1">
    <property type="nucleotide sequence ID" value="XM_044692614.1"/>
</dbReference>
<dbReference type="InterPro" id="IPR051821">
    <property type="entry name" value="Asp/Asn_beta-hydroxylase"/>
</dbReference>
<comment type="similarity">
    <text evidence="1">Belongs to the aspartyl/asparaginyl beta-hydroxylase family.</text>
</comment>
<feature type="compositionally biased region" description="Low complexity" evidence="4">
    <location>
        <begin position="360"/>
        <end position="375"/>
    </location>
</feature>
<feature type="region of interest" description="Disordered" evidence="4">
    <location>
        <begin position="353"/>
        <end position="380"/>
    </location>
</feature>
<accession>A0AA88GUE0</accession>
<sequence length="445" mass="51728">MLNNSHPHTTNSLSGTQEGPNNTFVPSVNQLNQTKRIMIKELLSVYEFNDEILLKTMKMMLEENDENTLEISQQDVKTNSDHLQNSMTTNSSSNISHDTSSITNQLEDYLIEYAPLRLIYCLYQFLIKGNRLHQRLRYPNLFVYPQIGSDEPYYDPHYIDEHDFIHDEEEDLDNNHNMPQETYNYSIFRSISLDLESNFEMIRNEFIQVYSNHFNTCNFMDRIQSSVNGQWNAIYLVNQGKLDDESISKFPKTFQLLDSILGFEDGRICRLNIGYVYFSIIHEGTHILPHCGVSNIKLRIQLPLIVPLEKNQERNFVTMKVKNIERQYREGQIMILDDSFVHEVKYQTSSSELQHDEFVNNNNNKTTSLDNDSSSASCDNTSTINNNSNRLIMNDIHSSTIHTTTSIPSLNSIRVVLLIDIYHPDLVRDEIQLLHLFFDNMNGAL</sequence>
<dbReference type="Gene3D" id="2.60.120.330">
    <property type="entry name" value="B-lactam Antibiotic, Isopenicillin N Synthase, Chain"/>
    <property type="match status" value="1"/>
</dbReference>
<keyword evidence="7" id="KW-1185">Reference proteome</keyword>
<protein>
    <recommendedName>
        <fullName evidence="5">Aspartyl/asparaginy/proline hydroxylase domain-containing protein</fullName>
    </recommendedName>
</protein>
<dbReference type="InterPro" id="IPR007803">
    <property type="entry name" value="Asp/Arg/Pro-Hydrxlase"/>
</dbReference>
<evidence type="ECO:0000256" key="2">
    <source>
        <dbReference type="ARBA" id="ARBA00022964"/>
    </source>
</evidence>
<dbReference type="Proteomes" id="UP000816034">
    <property type="component" value="Unassembled WGS sequence"/>
</dbReference>
<gene>
    <name evidence="6" type="ORF">C9374_003120</name>
</gene>
<keyword evidence="2" id="KW-0223">Dioxygenase</keyword>
<dbReference type="PANTHER" id="PTHR46332">
    <property type="entry name" value="ASPARTATE BETA-HYDROXYLASE DOMAIN-CONTAINING PROTEIN 2"/>
    <property type="match status" value="1"/>
</dbReference>
<dbReference type="GO" id="GO:0016020">
    <property type="term" value="C:membrane"/>
    <property type="evidence" value="ECO:0007669"/>
    <property type="project" value="TreeGrafter"/>
</dbReference>
<name>A0AA88GUE0_NAELO</name>
<evidence type="ECO:0000256" key="1">
    <source>
        <dbReference type="ARBA" id="ARBA00007730"/>
    </source>
</evidence>
<dbReference type="GO" id="GO:0051213">
    <property type="term" value="F:dioxygenase activity"/>
    <property type="evidence" value="ECO:0007669"/>
    <property type="project" value="UniProtKB-KW"/>
</dbReference>
<dbReference type="EMBL" id="PYSW02000017">
    <property type="protein sequence ID" value="KAG2385971.1"/>
    <property type="molecule type" value="Genomic_DNA"/>
</dbReference>
<feature type="domain" description="Aspartyl/asparaginy/proline hydroxylase" evidence="5">
    <location>
        <begin position="196"/>
        <end position="350"/>
    </location>
</feature>
<organism evidence="6 7">
    <name type="scientific">Naegleria lovaniensis</name>
    <name type="common">Amoeba</name>
    <dbReference type="NCBI Taxonomy" id="51637"/>
    <lineage>
        <taxon>Eukaryota</taxon>
        <taxon>Discoba</taxon>
        <taxon>Heterolobosea</taxon>
        <taxon>Tetramitia</taxon>
        <taxon>Eutetramitia</taxon>
        <taxon>Vahlkampfiidae</taxon>
        <taxon>Naegleria</taxon>
    </lineage>
</organism>
<keyword evidence="3" id="KW-0560">Oxidoreductase</keyword>
<evidence type="ECO:0000313" key="6">
    <source>
        <dbReference type="EMBL" id="KAG2385971.1"/>
    </source>
</evidence>
<evidence type="ECO:0000256" key="3">
    <source>
        <dbReference type="ARBA" id="ARBA00023002"/>
    </source>
</evidence>
<comment type="caution">
    <text evidence="6">The sequence shown here is derived from an EMBL/GenBank/DDBJ whole genome shotgun (WGS) entry which is preliminary data.</text>
</comment>
<reference evidence="6 7" key="1">
    <citation type="journal article" date="2018" name="BMC Genomics">
        <title>The genome of Naegleria lovaniensis, the basis for a comparative approach to unravel pathogenicity factors of the human pathogenic amoeba N. fowleri.</title>
        <authorList>
            <person name="Liechti N."/>
            <person name="Schurch N."/>
            <person name="Bruggmann R."/>
            <person name="Wittwer M."/>
        </authorList>
    </citation>
    <scope>NUCLEOTIDE SEQUENCE [LARGE SCALE GENOMIC DNA]</scope>
    <source>
        <strain evidence="6 7">ATCC 30569</strain>
    </source>
</reference>
<evidence type="ECO:0000256" key="4">
    <source>
        <dbReference type="SAM" id="MobiDB-lite"/>
    </source>
</evidence>
<dbReference type="InterPro" id="IPR027443">
    <property type="entry name" value="IPNS-like_sf"/>
</dbReference>
<dbReference type="AlphaFoldDB" id="A0AA88GUE0"/>
<feature type="region of interest" description="Disordered" evidence="4">
    <location>
        <begin position="1"/>
        <end position="27"/>
    </location>
</feature>
<dbReference type="Pfam" id="PF05118">
    <property type="entry name" value="Asp_Arg_Hydrox"/>
    <property type="match status" value="1"/>
</dbReference>
<evidence type="ECO:0000313" key="7">
    <source>
        <dbReference type="Proteomes" id="UP000816034"/>
    </source>
</evidence>